<dbReference type="InterPro" id="IPR022385">
    <property type="entry name" value="Rhs_assc_core"/>
</dbReference>
<dbReference type="InterPro" id="IPR050708">
    <property type="entry name" value="T6SS_VgrG/RHS"/>
</dbReference>
<feature type="domain" description="Teneurin-like YD-shell" evidence="2">
    <location>
        <begin position="15"/>
        <end position="124"/>
    </location>
</feature>
<sequence>YVDDAVAVNYLHGLDLISQERDGSESFYLVDGLGSTRILTDEGGEVTNTYSYDAFGNIISSGGTIENDYRFAGEQYDENLDQYYLRQRSYDAGIGRFTRRDTYEGRLGNPVTLHKYLYANGNPVNYVDPTGLYTLAEVQTANSIRDILNNLQIENGQRLIQATLNGGNSGVEDLLLDFGITLAVTLAPYALPYVASGISSGLSAIQKRIDARALANSVEELRLTGTVANHLSDFTIRTDIVGGRFTELDRPFINSPLVYQEIMKAKTPVPDPRGVPGALRWDVEGSFRGREGIWELVVDPKTKTVLHFNFVGRRR</sequence>
<evidence type="ECO:0000256" key="1">
    <source>
        <dbReference type="ARBA" id="ARBA00022737"/>
    </source>
</evidence>
<dbReference type="NCBIfam" id="TIGR03696">
    <property type="entry name" value="Rhs_assc_core"/>
    <property type="match status" value="1"/>
</dbReference>
<organism evidence="3 4">
    <name type="scientific">Laspinema olomoucense D3b</name>
    <dbReference type="NCBI Taxonomy" id="2953688"/>
    <lineage>
        <taxon>Bacteria</taxon>
        <taxon>Bacillati</taxon>
        <taxon>Cyanobacteriota</taxon>
        <taxon>Cyanophyceae</taxon>
        <taxon>Oscillatoriophycideae</taxon>
        <taxon>Oscillatoriales</taxon>
        <taxon>Laspinemataceae</taxon>
        <taxon>Laspinema</taxon>
        <taxon>Laspinema olomoucense</taxon>
    </lineage>
</organism>
<evidence type="ECO:0000313" key="3">
    <source>
        <dbReference type="EMBL" id="MCT7981237.1"/>
    </source>
</evidence>
<dbReference type="PANTHER" id="PTHR32305">
    <property type="match status" value="1"/>
</dbReference>
<dbReference type="Gene3D" id="2.180.10.10">
    <property type="entry name" value="RHS repeat-associated core"/>
    <property type="match status" value="1"/>
</dbReference>
<evidence type="ECO:0000259" key="2">
    <source>
        <dbReference type="Pfam" id="PF25023"/>
    </source>
</evidence>
<keyword evidence="1" id="KW-0677">Repeat</keyword>
<dbReference type="RefSeq" id="WP_261237434.1">
    <property type="nucleotide sequence ID" value="NZ_JAMXFA010000057.1"/>
</dbReference>
<reference evidence="3 4" key="1">
    <citation type="journal article" date="2022" name="Front. Microbiol.">
        <title>High genomic differentiation and limited gene flow indicate recent cryptic speciation within the genus Laspinema (cyanobacteria).</title>
        <authorList>
            <person name="Stanojkovic A."/>
            <person name="Skoupy S."/>
            <person name="Skaloud P."/>
            <person name="Dvorak P."/>
        </authorList>
    </citation>
    <scope>NUCLEOTIDE SEQUENCE [LARGE SCALE GENOMIC DNA]</scope>
    <source>
        <strain evidence="3 4">D3b</strain>
    </source>
</reference>
<evidence type="ECO:0000313" key="4">
    <source>
        <dbReference type="Proteomes" id="UP001525961"/>
    </source>
</evidence>
<name>A0ABT2NEW1_9CYAN</name>
<dbReference type="InterPro" id="IPR056823">
    <property type="entry name" value="TEN-like_YD-shell"/>
</dbReference>
<dbReference type="PANTHER" id="PTHR32305:SF15">
    <property type="entry name" value="PROTEIN RHSA-RELATED"/>
    <property type="match status" value="1"/>
</dbReference>
<dbReference type="Proteomes" id="UP001525961">
    <property type="component" value="Unassembled WGS sequence"/>
</dbReference>
<dbReference type="Pfam" id="PF25023">
    <property type="entry name" value="TEN_YD-shell"/>
    <property type="match status" value="1"/>
</dbReference>
<feature type="non-terminal residue" evidence="3">
    <location>
        <position position="1"/>
    </location>
</feature>
<dbReference type="EMBL" id="JAMXFA010000057">
    <property type="protein sequence ID" value="MCT7981237.1"/>
    <property type="molecule type" value="Genomic_DNA"/>
</dbReference>
<proteinExistence type="predicted"/>
<gene>
    <name evidence="3" type="ORF">NG792_26280</name>
</gene>
<protein>
    <submittedName>
        <fullName evidence="3">RHS repeat-associated core domain-containing protein</fullName>
    </submittedName>
</protein>
<accession>A0ABT2NEW1</accession>
<keyword evidence="4" id="KW-1185">Reference proteome</keyword>
<comment type="caution">
    <text evidence="3">The sequence shown here is derived from an EMBL/GenBank/DDBJ whole genome shotgun (WGS) entry which is preliminary data.</text>
</comment>